<gene>
    <name evidence="1" type="ORF">BOW52_07275</name>
</gene>
<name>A0A1T2L2Y8_9GAMM</name>
<keyword evidence="2" id="KW-1185">Reference proteome</keyword>
<dbReference type="EMBL" id="MPRK01000126">
    <property type="protein sequence ID" value="OOZ39467.1"/>
    <property type="molecule type" value="Genomic_DNA"/>
</dbReference>
<proteinExistence type="predicted"/>
<dbReference type="Proteomes" id="UP000190198">
    <property type="component" value="Unassembled WGS sequence"/>
</dbReference>
<evidence type="ECO:0000313" key="2">
    <source>
        <dbReference type="Proteomes" id="UP000190198"/>
    </source>
</evidence>
<dbReference type="Pfam" id="PF20346">
    <property type="entry name" value="DUF6641"/>
    <property type="match status" value="1"/>
</dbReference>
<accession>A0A1T2L2Y8</accession>
<protein>
    <submittedName>
        <fullName evidence="1">Uncharacterized protein</fullName>
    </submittedName>
</protein>
<dbReference type="AlphaFoldDB" id="A0A1T2L2Y8"/>
<evidence type="ECO:0000313" key="1">
    <source>
        <dbReference type="EMBL" id="OOZ39467.1"/>
    </source>
</evidence>
<reference evidence="1 2" key="1">
    <citation type="submission" date="2016-11" db="EMBL/GenBank/DDBJ databases">
        <title>Mixed transmission modes and dynamic genome evolution in an obligate animal-bacterial symbiosis.</title>
        <authorList>
            <person name="Russell S.L."/>
            <person name="Corbett-Detig R.B."/>
            <person name="Cavanaugh C.M."/>
        </authorList>
    </citation>
    <scope>NUCLEOTIDE SEQUENCE [LARGE SCALE GENOMIC DNA]</scope>
    <source>
        <strain evidence="1">Sp-SM6</strain>
    </source>
</reference>
<organism evidence="1 2">
    <name type="scientific">Solemya elarraichensis gill symbiont</name>
    <dbReference type="NCBI Taxonomy" id="1918949"/>
    <lineage>
        <taxon>Bacteria</taxon>
        <taxon>Pseudomonadati</taxon>
        <taxon>Pseudomonadota</taxon>
        <taxon>Gammaproteobacteria</taxon>
        <taxon>sulfur-oxidizing symbionts</taxon>
    </lineage>
</organism>
<comment type="caution">
    <text evidence="1">The sequence shown here is derived from an EMBL/GenBank/DDBJ whole genome shotgun (WGS) entry which is preliminary data.</text>
</comment>
<sequence length="130" mass="14546">MATRLAAKQSVLASLVLPQSAKLNTVDKTALRRSKLISKLDEQKRVLEAQIKGEEYFAKKTVTKTDEDGNQITVTVPKRVRKWFYTNDGAEWLFEVKYDNKVLELAKGKTAIIAETIDDLLAVMDTVGSS</sequence>
<dbReference type="OrthoDB" id="6167888at2"/>
<dbReference type="RefSeq" id="WP_078477100.1">
    <property type="nucleotide sequence ID" value="NZ_MPRK01000126.1"/>
</dbReference>
<dbReference type="InterPro" id="IPR046581">
    <property type="entry name" value="DUF6641"/>
</dbReference>